<organism evidence="5 6">
    <name type="scientific">Nitrobacter winogradskyi (strain ATCC 25391 / DSM 10237 / CIP 104748 / NCIMB 11846 / Nb-255)</name>
    <dbReference type="NCBI Taxonomy" id="323098"/>
    <lineage>
        <taxon>Bacteria</taxon>
        <taxon>Pseudomonadati</taxon>
        <taxon>Pseudomonadota</taxon>
        <taxon>Alphaproteobacteria</taxon>
        <taxon>Hyphomicrobiales</taxon>
        <taxon>Nitrobacteraceae</taxon>
        <taxon>Nitrobacter</taxon>
    </lineage>
</organism>
<dbReference type="Pfam" id="PF13195">
    <property type="entry name" value="DUF4011"/>
    <property type="match status" value="1"/>
</dbReference>
<dbReference type="InterPro" id="IPR025103">
    <property type="entry name" value="DUF4011"/>
</dbReference>
<dbReference type="SUPFAM" id="SSF52540">
    <property type="entry name" value="P-loop containing nucleoside triphosphate hydrolases"/>
    <property type="match status" value="1"/>
</dbReference>
<dbReference type="InterPro" id="IPR041679">
    <property type="entry name" value="DNA2/NAM7-like_C"/>
</dbReference>
<dbReference type="Pfam" id="PF11784">
    <property type="entry name" value="DUF3320"/>
    <property type="match status" value="1"/>
</dbReference>
<name>Q3SU70_NITWN</name>
<evidence type="ECO:0000313" key="6">
    <source>
        <dbReference type="Proteomes" id="UP000002531"/>
    </source>
</evidence>
<dbReference type="InterPro" id="IPR049468">
    <property type="entry name" value="Restrct_endonuc-II-like_dom"/>
</dbReference>
<gene>
    <name evidence="5" type="ordered locus">Nwi_0909</name>
</gene>
<dbReference type="KEGG" id="nwi:Nwi_0909"/>
<dbReference type="RefSeq" id="WP_011314212.1">
    <property type="nucleotide sequence ID" value="NC_007406.1"/>
</dbReference>
<dbReference type="HOGENOM" id="CLU_000788_0_1_5"/>
<dbReference type="Pfam" id="PF18741">
    <property type="entry name" value="MTES_1575"/>
    <property type="match status" value="1"/>
</dbReference>
<dbReference type="eggNOG" id="COG1198">
    <property type="taxonomic scope" value="Bacteria"/>
</dbReference>
<dbReference type="CDD" id="cd18808">
    <property type="entry name" value="SF1_C_Upf1"/>
    <property type="match status" value="1"/>
</dbReference>
<feature type="domain" description="DNA2/NAM7 helicase-like C-terminal" evidence="3">
    <location>
        <begin position="1397"/>
        <end position="1595"/>
    </location>
</feature>
<dbReference type="SUPFAM" id="SSF52980">
    <property type="entry name" value="Restriction endonuclease-like"/>
    <property type="match status" value="1"/>
</dbReference>
<dbReference type="STRING" id="323098.Nwi_0909"/>
<dbReference type="eggNOG" id="COG1112">
    <property type="taxonomic scope" value="Bacteria"/>
</dbReference>
<feature type="domain" description="DNA2/NAM7 helicase helicase" evidence="2">
    <location>
        <begin position="1334"/>
        <end position="1375"/>
    </location>
</feature>
<evidence type="ECO:0000259" key="2">
    <source>
        <dbReference type="Pfam" id="PF13086"/>
    </source>
</evidence>
<dbReference type="InterPro" id="IPR027417">
    <property type="entry name" value="P-loop_NTPase"/>
</dbReference>
<dbReference type="FunFam" id="3.40.960.10:FF:000002">
    <property type="entry name" value="DNA helicase related protein"/>
    <property type="match status" value="1"/>
</dbReference>
<accession>Q3SU70</accession>
<dbReference type="EMBL" id="CP000115">
    <property type="protein sequence ID" value="ABA04171.1"/>
    <property type="molecule type" value="Genomic_DNA"/>
</dbReference>
<dbReference type="Gene3D" id="3.40.50.300">
    <property type="entry name" value="P-loop containing nucleotide triphosphate hydrolases"/>
    <property type="match status" value="3"/>
</dbReference>
<dbReference type="PANTHER" id="PTHR10887:SF495">
    <property type="entry name" value="HELICASE SENATAXIN ISOFORM X1-RELATED"/>
    <property type="match status" value="1"/>
</dbReference>
<dbReference type="Gene3D" id="3.40.960.10">
    <property type="entry name" value="VSR Endonuclease"/>
    <property type="match status" value="1"/>
</dbReference>
<sequence length="2002" mass="222441">MHSANCDDRQDVGVDVAEDTAEDTKAPVIVADVAASFTYASYQNAIPVIRSLLIENVSDRHFENCTLDLSSSPSFLRPKTWTIDRLLPGDKIPLSDRKVELDAGYLAGLNEAERGEITLRLSLREEVLDERRLPVRLLARDEWGGVADMAQLLPAFAMPNDPAVAPILLAAAERLAAHGHPSGLDGYQSQDPKRAYMLTAAAYSAIAGMGLHYAEPPASFENLGQKIRRPGTIAEQRLATCLDTTLLFAAALEAAGLHPVILMFRGHAAAGVWLTKRTFAQAIETDQMEVRKALASRELVVFETTGVTHRPASTFDSAQQALDRRLAEEEAHAFVAAIDIRRSRSGGITPLASHEPIADSTVDDDTAPVPALPLPAAPTFGELPVEAIEVKPTTAAGRIDRWQKKLLDLTLRNRLLNFPDTKKTIPFLCTDIAYLEDRLANGAAIRIISLPEQNPLGERDATIYREVHGRDLQRGFAAEALLRDELPSPLEAQQLEARLIDLYRQVRNDFAEGGANTLFLAVGFLRWKKKPEDERSYRAPLLLVPVKLERRSASSRFTIRFHEDEPRFNATLLQFLERVFDLTLPQFGGDLPLDDNGVDVPRLLAMMRQAIRDVPGMEVVDETALSTFSFAKFLMWKDLVERTEALRENRVVRHLIDTPEQAFSEGDGQTTFPDERELDRVYAPANIICLLPADSSQTAASLAAAEGRDFVIVGPPGTGKSQTIANMIANCLAVGKTVLFVAEKTAALDVVYRRLREHGLGNHCIELHSNKADRRHFLGQLKAAWEHGGRTDASEWVEINERLRLRRDELNAYVEALHKRYPNGWTPYHALGIALNAADAPAPAFSWPERDAHDAQTLRDLEELAAELGLVFASIERQPSLDLVDVADWSSGWQDSLLTAATSLRNAIDLLASSFEGYAAVLGLKPRERLSQTELQDLAALATALQKSRDRDITIASDREFALCAQALDGLGRSISDYREAERGLSASYGASAIRDLDPADLQRQWREANASFWPGAMLGKRKIQKLLQAYAAGGTADPERDLPLLRRMKKCLSAIDENLLVTKPLPVNGLDTDLESVANIIELARELRDALCLPNIEQDDLRSIGRSVAACLRGAAEDDRVRRAGDRLLAAIQGLESAGRRFSDLSGRDIQPGQNGSDLSTVREKLAALANTQHLLRDWAAWCRVRSRALASSLASLVERIEKGEVRPGEARVAFRLGYARWWLPKVLDADPVLRNFRRFQHENTIKEFREIDDLVRAHATRRVIGAIAHGLPPVQSVPRNSELGLLRHQMELQRPSQSIRDMIGRMPQSFSRLAPCMLMSPLSIAQYLPPNQALFDVVIFDEASQITTWDAVGAIARARQTIIVGDPKQLPPTNFFGRNEDDDEEIADYEKDLESILDEAKAAGIPVRDLRWHYRSRSESLIAFSNHHYYQNRLVTFPSPSVEDRAVQLRKVPHGVYDRGKSRTNKIEAEAVVKEAVARMKAWLRLPEKERPTLGVITFNAQQQSLILDRLDAARRDDAEIEWFFAEERVEPAIVKNLENVQGDERDVILFSITFWKDAAGILKMDFGALNRDGGERRLNVAVTRARQELIVFSGFTADQIDTSRTKAIAVQHLKTFLNYAERGAIALPAQDDGSVGGFDSPFEEAVAAQLERRGWMVVPQVGISGFRIDLGIRHPDLAGAYLAGVECDGATYHGSATARDRDKVREQVLRGLGWNILRVWSTDWWFDAAGCAGRLHAGLTSLLDQSRARRAAEQEEIATHWDMGHNVEGIDEIRDDEAAAIVDEVMPPPAPAETERVSVESPAESCKVKATTAQPDVHPMPADIPDKRQYHVTDLSSFKADPDQFFEFGYRDTLRGMIEAVIETESPLRTDILAKRISRAYGWLRTGGRIREQIDLHLRGYDTTHESSGEFIWKKGAVVDVLAYRQPVDEDARRAVADIPLAELASVALDNPDLLDDTDPVRYLARLLGVERLAAVSRARLDEAITRARQHITTVQPSG</sequence>
<keyword evidence="6" id="KW-1185">Reference proteome</keyword>
<dbReference type="InterPro" id="IPR045055">
    <property type="entry name" value="DNA2/NAM7-like"/>
</dbReference>
<dbReference type="GO" id="GO:0004386">
    <property type="term" value="F:helicase activity"/>
    <property type="evidence" value="ECO:0007669"/>
    <property type="project" value="InterPro"/>
</dbReference>
<dbReference type="InterPro" id="IPR041677">
    <property type="entry name" value="DNA2/NAM7_AAA_11"/>
</dbReference>
<evidence type="ECO:0000259" key="3">
    <source>
        <dbReference type="Pfam" id="PF13087"/>
    </source>
</evidence>
<evidence type="ECO:0000259" key="4">
    <source>
        <dbReference type="Pfam" id="PF18741"/>
    </source>
</evidence>
<dbReference type="Pfam" id="PF13087">
    <property type="entry name" value="AAA_12"/>
    <property type="match status" value="1"/>
</dbReference>
<feature type="domain" description="DUF3320" evidence="1">
    <location>
        <begin position="1846"/>
        <end position="1895"/>
    </location>
</feature>
<dbReference type="Pfam" id="PF13086">
    <property type="entry name" value="AAA_11"/>
    <property type="match status" value="2"/>
</dbReference>
<dbReference type="PANTHER" id="PTHR10887">
    <property type="entry name" value="DNA2/NAM7 HELICASE FAMILY"/>
    <property type="match status" value="1"/>
</dbReference>
<dbReference type="InterPro" id="IPR021754">
    <property type="entry name" value="DUF3320"/>
</dbReference>
<feature type="domain" description="DNA2/NAM7 helicase helicase" evidence="2">
    <location>
        <begin position="694"/>
        <end position="757"/>
    </location>
</feature>
<feature type="domain" description="Restriction endonuclease type II-like" evidence="4">
    <location>
        <begin position="1645"/>
        <end position="1740"/>
    </location>
</feature>
<dbReference type="OrthoDB" id="9757917at2"/>
<reference evidence="5 6" key="1">
    <citation type="journal article" date="2006" name="Appl. Environ. Microbiol.">
        <title>Genome sequence of the chemolithoautotrophic nitrite-oxidizing bacterium Nitrobacter winogradskyi Nb-255.</title>
        <authorList>
            <person name="Starkenburg S.R."/>
            <person name="Chain P.S."/>
            <person name="Sayavedra-Soto L.A."/>
            <person name="Hauser L."/>
            <person name="Land M.L."/>
            <person name="Larimer F.W."/>
            <person name="Malfatti S.A."/>
            <person name="Klotz M.G."/>
            <person name="Bottomley P.J."/>
            <person name="Arp D.J."/>
            <person name="Hickey W.J."/>
        </authorList>
    </citation>
    <scope>NUCLEOTIDE SEQUENCE [LARGE SCALE GENOMIC DNA]</scope>
    <source>
        <strain evidence="6">ATCC 25391 / DSM 10237 / CIP 104748 / NCIMB 11846 / Nb-255</strain>
    </source>
</reference>
<protein>
    <recommendedName>
        <fullName evidence="7">DNA helicase</fullName>
    </recommendedName>
</protein>
<proteinExistence type="predicted"/>
<dbReference type="InterPro" id="IPR011335">
    <property type="entry name" value="Restrct_endonuc-II-like"/>
</dbReference>
<evidence type="ECO:0000259" key="1">
    <source>
        <dbReference type="Pfam" id="PF11784"/>
    </source>
</evidence>
<dbReference type="FunFam" id="3.40.50.300:FF:002063">
    <property type="entry name" value="DNA helicase related protein"/>
    <property type="match status" value="1"/>
</dbReference>
<dbReference type="InterPro" id="IPR047187">
    <property type="entry name" value="SF1_C_Upf1"/>
</dbReference>
<evidence type="ECO:0000313" key="5">
    <source>
        <dbReference type="EMBL" id="ABA04171.1"/>
    </source>
</evidence>
<evidence type="ECO:0008006" key="7">
    <source>
        <dbReference type="Google" id="ProtNLM"/>
    </source>
</evidence>
<dbReference type="Proteomes" id="UP000002531">
    <property type="component" value="Chromosome"/>
</dbReference>